<comment type="subcellular location">
    <subcellularLocation>
        <location evidence="7">Cytoplasm</location>
    </subcellularLocation>
</comment>
<dbReference type="PROSITE" id="PS01131">
    <property type="entry name" value="RRNA_A_DIMETH"/>
    <property type="match status" value="1"/>
</dbReference>
<keyword evidence="1 7" id="KW-0963">Cytoplasm</keyword>
<dbReference type="PANTHER" id="PTHR11727">
    <property type="entry name" value="DIMETHYLADENOSINE TRANSFERASE"/>
    <property type="match status" value="1"/>
</dbReference>
<dbReference type="Gene3D" id="3.40.50.150">
    <property type="entry name" value="Vaccinia Virus protein VP39"/>
    <property type="match status" value="1"/>
</dbReference>
<keyword evidence="11" id="KW-1185">Reference proteome</keyword>
<feature type="domain" description="Ribosomal RNA adenine methylase transferase N-terminal" evidence="9">
    <location>
        <begin position="21"/>
        <end position="190"/>
    </location>
</feature>
<keyword evidence="2 7" id="KW-0698">rRNA processing</keyword>
<dbReference type="PANTHER" id="PTHR11727:SF7">
    <property type="entry name" value="DIMETHYLADENOSINE TRANSFERASE-RELATED"/>
    <property type="match status" value="1"/>
</dbReference>
<keyword evidence="6 7" id="KW-0694">RNA-binding</keyword>
<accession>A0ABY5ZJA3</accession>
<sequence length="263" mass="29368">MTGEHRPRKRFGQNFLRDSSVIDRILEAADLNPQSRVLEIGPGLGALTDRLLDLAGRVEVMEVDRDLVARLRERAHPRLEIHAGDALQLPWVQLLTAPPYTLVANLPYNISSQILFRILDHRHLFARLVLMFQKEVGERLCAVPGTSAYGILSVLCPLWFDIRRVVVVRPGAFYPPPKVDSVVLAFEALPGPRVPVADEAFFRRVVKAAFAQRRKTLRNTLKAAGFAEADLLAALARCGIDPQARGETLSLEQFARLAQALRD</sequence>
<feature type="binding site" evidence="7 8">
    <location>
        <position position="105"/>
    </location>
    <ligand>
        <name>S-adenosyl-L-methionine</name>
        <dbReference type="ChEBI" id="CHEBI:59789"/>
    </ligand>
</feature>
<feature type="binding site" evidence="7 8">
    <location>
        <position position="16"/>
    </location>
    <ligand>
        <name>S-adenosyl-L-methionine</name>
        <dbReference type="ChEBI" id="CHEBI:59789"/>
    </ligand>
</feature>
<dbReference type="InterPro" id="IPR001737">
    <property type="entry name" value="KsgA/Erm"/>
</dbReference>
<dbReference type="PROSITE" id="PS51689">
    <property type="entry name" value="SAM_RNA_A_N6_MT"/>
    <property type="match status" value="1"/>
</dbReference>
<comment type="function">
    <text evidence="7">Specifically dimethylates two adjacent adenosines (A1518 and A1519) in the loop of a conserved hairpin near the 3'-end of 16S rRNA in the 30S particle. May play a critical role in biogenesis of 30S subunits.</text>
</comment>
<evidence type="ECO:0000256" key="3">
    <source>
        <dbReference type="ARBA" id="ARBA00022603"/>
    </source>
</evidence>
<evidence type="ECO:0000259" key="9">
    <source>
        <dbReference type="SMART" id="SM00650"/>
    </source>
</evidence>
<comment type="catalytic activity">
    <reaction evidence="7">
        <text>adenosine(1518)/adenosine(1519) in 16S rRNA + 4 S-adenosyl-L-methionine = N(6)-dimethyladenosine(1518)/N(6)-dimethyladenosine(1519) in 16S rRNA + 4 S-adenosyl-L-homocysteine + 4 H(+)</text>
        <dbReference type="Rhea" id="RHEA:19609"/>
        <dbReference type="Rhea" id="RHEA-COMP:10232"/>
        <dbReference type="Rhea" id="RHEA-COMP:10233"/>
        <dbReference type="ChEBI" id="CHEBI:15378"/>
        <dbReference type="ChEBI" id="CHEBI:57856"/>
        <dbReference type="ChEBI" id="CHEBI:59789"/>
        <dbReference type="ChEBI" id="CHEBI:74411"/>
        <dbReference type="ChEBI" id="CHEBI:74493"/>
        <dbReference type="EC" id="2.1.1.182"/>
    </reaction>
</comment>
<dbReference type="Proteomes" id="UP001060414">
    <property type="component" value="Chromosome"/>
</dbReference>
<keyword evidence="4 7" id="KW-0808">Transferase</keyword>
<dbReference type="Gene3D" id="1.10.8.100">
    <property type="entry name" value="Ribosomal RNA adenine dimethylase-like, domain 2"/>
    <property type="match status" value="1"/>
</dbReference>
<evidence type="ECO:0000313" key="10">
    <source>
        <dbReference type="EMBL" id="UWZ78539.1"/>
    </source>
</evidence>
<evidence type="ECO:0000256" key="1">
    <source>
        <dbReference type="ARBA" id="ARBA00022490"/>
    </source>
</evidence>
<dbReference type="InterPro" id="IPR011530">
    <property type="entry name" value="rRNA_adenine_dimethylase"/>
</dbReference>
<dbReference type="Pfam" id="PF00398">
    <property type="entry name" value="RrnaAD"/>
    <property type="match status" value="1"/>
</dbReference>
<proteinExistence type="inferred from homology"/>
<dbReference type="InterPro" id="IPR029063">
    <property type="entry name" value="SAM-dependent_MTases_sf"/>
</dbReference>
<dbReference type="RefSeq" id="WP_260746893.1">
    <property type="nucleotide sequence ID" value="NZ_CP092109.1"/>
</dbReference>
<dbReference type="InterPro" id="IPR020596">
    <property type="entry name" value="rRNA_Ade_Mease_Trfase_CS"/>
</dbReference>
<dbReference type="InterPro" id="IPR020598">
    <property type="entry name" value="rRNA_Ade_methylase_Trfase_N"/>
</dbReference>
<name>A0ABY5ZJA3_9BACT</name>
<dbReference type="HAMAP" id="MF_00607">
    <property type="entry name" value="16SrRNA_methyltr_A"/>
    <property type="match status" value="1"/>
</dbReference>
<protein>
    <recommendedName>
        <fullName evidence="7">Ribosomal RNA small subunit methyltransferase A</fullName>
        <ecNumber evidence="7">2.1.1.182</ecNumber>
    </recommendedName>
    <alternativeName>
        <fullName evidence="7">16S rRNA (adenine(1518)-N(6)/adenine(1519)-N(6))-dimethyltransferase</fullName>
    </alternativeName>
    <alternativeName>
        <fullName evidence="7">16S rRNA dimethyladenosine transferase</fullName>
    </alternativeName>
    <alternativeName>
        <fullName evidence="7">16S rRNA dimethylase</fullName>
    </alternativeName>
    <alternativeName>
        <fullName evidence="7">S-adenosylmethionine-6-N', N'-adenosyl(rRNA) dimethyltransferase</fullName>
    </alternativeName>
</protein>
<feature type="binding site" evidence="7 8">
    <location>
        <position position="85"/>
    </location>
    <ligand>
        <name>S-adenosyl-L-methionine</name>
        <dbReference type="ChEBI" id="CHEBI:59789"/>
    </ligand>
</feature>
<feature type="binding site" evidence="7 8">
    <location>
        <position position="14"/>
    </location>
    <ligand>
        <name>S-adenosyl-L-methionine</name>
        <dbReference type="ChEBI" id="CHEBI:59789"/>
    </ligand>
</feature>
<dbReference type="InterPro" id="IPR023165">
    <property type="entry name" value="rRNA_Ade_diMease-like_C"/>
</dbReference>
<evidence type="ECO:0000256" key="6">
    <source>
        <dbReference type="ARBA" id="ARBA00022884"/>
    </source>
</evidence>
<keyword evidence="5 7" id="KW-0949">S-adenosyl-L-methionine</keyword>
<keyword evidence="3 7" id="KW-0489">Methyltransferase</keyword>
<comment type="similarity">
    <text evidence="7">Belongs to the class I-like SAM-binding methyltransferase superfamily. rRNA adenine N(6)-methyltransferase family. RsmA subfamily.</text>
</comment>
<dbReference type="NCBIfam" id="TIGR00755">
    <property type="entry name" value="ksgA"/>
    <property type="match status" value="1"/>
</dbReference>
<evidence type="ECO:0000256" key="5">
    <source>
        <dbReference type="ARBA" id="ARBA00022691"/>
    </source>
</evidence>
<dbReference type="SUPFAM" id="SSF53335">
    <property type="entry name" value="S-adenosyl-L-methionine-dependent methyltransferases"/>
    <property type="match status" value="1"/>
</dbReference>
<evidence type="ECO:0000256" key="2">
    <source>
        <dbReference type="ARBA" id="ARBA00022552"/>
    </source>
</evidence>
<evidence type="ECO:0000256" key="8">
    <source>
        <dbReference type="PROSITE-ProRule" id="PRU01026"/>
    </source>
</evidence>
<organism evidence="10 11">
    <name type="scientific">Geoalkalibacter halelectricus</name>
    <dbReference type="NCBI Taxonomy" id="2847045"/>
    <lineage>
        <taxon>Bacteria</taxon>
        <taxon>Pseudomonadati</taxon>
        <taxon>Thermodesulfobacteriota</taxon>
        <taxon>Desulfuromonadia</taxon>
        <taxon>Desulfuromonadales</taxon>
        <taxon>Geoalkalibacteraceae</taxon>
        <taxon>Geoalkalibacter</taxon>
    </lineage>
</organism>
<feature type="binding site" evidence="7 8">
    <location>
        <position position="41"/>
    </location>
    <ligand>
        <name>S-adenosyl-L-methionine</name>
        <dbReference type="ChEBI" id="CHEBI:59789"/>
    </ligand>
</feature>
<dbReference type="GO" id="GO:0052908">
    <property type="term" value="F:16S rRNA (adenine(1518)-N(6)/adenine(1519)-N(6))-dimethyltransferase activity"/>
    <property type="evidence" value="ECO:0007669"/>
    <property type="project" value="UniProtKB-EC"/>
</dbReference>
<evidence type="ECO:0000313" key="11">
    <source>
        <dbReference type="Proteomes" id="UP001060414"/>
    </source>
</evidence>
<feature type="binding site" evidence="7 8">
    <location>
        <position position="62"/>
    </location>
    <ligand>
        <name>S-adenosyl-L-methionine</name>
        <dbReference type="ChEBI" id="CHEBI:59789"/>
    </ligand>
</feature>
<dbReference type="CDD" id="cd02440">
    <property type="entry name" value="AdoMet_MTases"/>
    <property type="match status" value="1"/>
</dbReference>
<evidence type="ECO:0000256" key="4">
    <source>
        <dbReference type="ARBA" id="ARBA00022679"/>
    </source>
</evidence>
<reference evidence="10" key="1">
    <citation type="journal article" date="2022" name="Environ. Microbiol.">
        <title>Geoalkalibacter halelectricus SAP #1 sp. nov. possessing extracellular electron transfer and mineral#reducing capabilities from a haloalkaline environment.</title>
        <authorList>
            <person name="Yadav S."/>
            <person name="Singh R."/>
            <person name="Sundharam S.S."/>
            <person name="Chaudhary S."/>
            <person name="Krishnamurthi S."/>
            <person name="Patil S.A."/>
        </authorList>
    </citation>
    <scope>NUCLEOTIDE SEQUENCE</scope>
    <source>
        <strain evidence="10">SAP-1</strain>
    </source>
</reference>
<gene>
    <name evidence="7 10" type="primary">rsmA</name>
    <name evidence="7" type="synonym">ksgA</name>
    <name evidence="10" type="ORF">L9S41_12730</name>
</gene>
<evidence type="ECO:0000256" key="7">
    <source>
        <dbReference type="HAMAP-Rule" id="MF_00607"/>
    </source>
</evidence>
<dbReference type="SMART" id="SM00650">
    <property type="entry name" value="rADc"/>
    <property type="match status" value="1"/>
</dbReference>
<dbReference type="EMBL" id="CP092109">
    <property type="protein sequence ID" value="UWZ78539.1"/>
    <property type="molecule type" value="Genomic_DNA"/>
</dbReference>
<dbReference type="EC" id="2.1.1.182" evidence="7"/>